<evidence type="ECO:0000256" key="1">
    <source>
        <dbReference type="ARBA" id="ARBA00004651"/>
    </source>
</evidence>
<accession>A0A7Y9PJ51</accession>
<protein>
    <submittedName>
        <fullName evidence="10">Putative permease</fullName>
    </submittedName>
</protein>
<evidence type="ECO:0000259" key="9">
    <source>
        <dbReference type="Pfam" id="PF12704"/>
    </source>
</evidence>
<feature type="transmembrane region" description="Helical" evidence="7">
    <location>
        <begin position="750"/>
        <end position="776"/>
    </location>
</feature>
<keyword evidence="2" id="KW-1003">Cell membrane</keyword>
<feature type="transmembrane region" description="Helical" evidence="7">
    <location>
        <begin position="95"/>
        <end position="118"/>
    </location>
</feature>
<dbReference type="Proteomes" id="UP000589520">
    <property type="component" value="Unassembled WGS sequence"/>
</dbReference>
<comment type="subcellular location">
    <subcellularLocation>
        <location evidence="1">Cell membrane</location>
        <topology evidence="1">Multi-pass membrane protein</topology>
    </subcellularLocation>
</comment>
<evidence type="ECO:0000313" key="11">
    <source>
        <dbReference type="Proteomes" id="UP000589520"/>
    </source>
</evidence>
<feature type="domain" description="MacB-like periplasmic core" evidence="9">
    <location>
        <begin position="97"/>
        <end position="305"/>
    </location>
</feature>
<dbReference type="InterPro" id="IPR003838">
    <property type="entry name" value="ABC3_permease_C"/>
</dbReference>
<name>A0A7Y9PJ51_9BACT</name>
<comment type="caution">
    <text evidence="10">The sequence shown here is derived from an EMBL/GenBank/DDBJ whole genome shotgun (WGS) entry which is preliminary data.</text>
</comment>
<evidence type="ECO:0000256" key="3">
    <source>
        <dbReference type="ARBA" id="ARBA00022692"/>
    </source>
</evidence>
<dbReference type="InterPro" id="IPR050250">
    <property type="entry name" value="Macrolide_Exporter_MacB"/>
</dbReference>
<evidence type="ECO:0000259" key="8">
    <source>
        <dbReference type="Pfam" id="PF02687"/>
    </source>
</evidence>
<sequence>MSLWRQLRHGWRGLRHRTRREQDVADEVAQYFEEAEADWRERGLSPDEAKKAARREAGSMAIAREQANEYGWENGVKLFMDDSRFAARQLWKHPAFTVTAVLTLALGIGANAAIFTVVERVLLALLPYKNAERLAVLQTHRGETGKTVPRVTGPDAADVRELAQTLEAVSLYSVGSLGVQLKNHAAYTVVTIADANFARVFGLKPVAGRLYTDGDAKHAVLVSEHFAKDNFGTSQAAVGQVMRVEGEPLEIVGVLGAAFDFPDGTQVWMASPMVPESKSRTAFNYKAVALLRGDANFASAQAELSTISGRLQTAYAKDNRGKEMKVQPLKEAVTGDSRPTLMFLWASAGFILLIACVNVMHLELVRSMERQRELAIRRALGASRWRVMQPVFLESMLVAIIGGTTGVLLAFPTVQVLVAMAPQELPRTSEIHLNLQVLGFALGLSVMAAVLSAMLPAMRAAKEDPAGALKSDSSRGMNRQSSGLFRGALVMAEVAATFVLAVGAGLLLRTMMTLNARDMGYESRQMLVVDADAPVQGETDTRKAVQHFNEVFTQLRQLPGVERVAGVMGLPTGIYGSNGYYETRGGLPVDADHPAWSNFSVASPGYFSTMGIPLKQGRDFESEDTHESEMVAVISESLARRSFGDVDPVGKQIRCGLDSDKWMMVVGVVGDVRQDSPAEKPGATLYMPMTQHPFYANQIHVVLRTEVTPLTLMRAVDERIARIDPLIARRYTTMDAMVDKSISTERFRAVLISSFAGVGLLLAMLGVYGTVAYSVAQRRFEFGVRMAFGAERGTILRSVLGHATRMACMGIMIGVALSVALAQLVESMLVGVSPTDPVSLALVSAILLITALGAALGPGWSATRVTPMAALRAE</sequence>
<reference evidence="10 11" key="1">
    <citation type="submission" date="2020-07" db="EMBL/GenBank/DDBJ databases">
        <title>Genomic Encyclopedia of Type Strains, Phase IV (KMG-V): Genome sequencing to study the core and pangenomes of soil and plant-associated prokaryotes.</title>
        <authorList>
            <person name="Whitman W."/>
        </authorList>
    </citation>
    <scope>NUCLEOTIDE SEQUENCE [LARGE SCALE GENOMIC DNA]</scope>
    <source>
        <strain evidence="10 11">X4EP2</strain>
    </source>
</reference>
<dbReference type="InterPro" id="IPR017800">
    <property type="entry name" value="ADOP"/>
</dbReference>
<dbReference type="PANTHER" id="PTHR30572">
    <property type="entry name" value="MEMBRANE COMPONENT OF TRANSPORTER-RELATED"/>
    <property type="match status" value="1"/>
</dbReference>
<dbReference type="Pfam" id="PF12704">
    <property type="entry name" value="MacB_PCD"/>
    <property type="match status" value="2"/>
</dbReference>
<evidence type="ECO:0000256" key="7">
    <source>
        <dbReference type="SAM" id="Phobius"/>
    </source>
</evidence>
<gene>
    <name evidence="10" type="ORF">HDF17_003190</name>
</gene>
<feature type="transmembrane region" description="Helical" evidence="7">
    <location>
        <begin position="342"/>
        <end position="362"/>
    </location>
</feature>
<feature type="transmembrane region" description="Helical" evidence="7">
    <location>
        <begin position="391"/>
        <end position="411"/>
    </location>
</feature>
<feature type="transmembrane region" description="Helical" evidence="7">
    <location>
        <begin position="431"/>
        <end position="455"/>
    </location>
</feature>
<dbReference type="NCBIfam" id="NF038403">
    <property type="entry name" value="perm_prefix_1"/>
    <property type="match status" value="1"/>
</dbReference>
<comment type="similarity">
    <text evidence="6">Belongs to the ABC-4 integral membrane protein family.</text>
</comment>
<keyword evidence="4 7" id="KW-1133">Transmembrane helix</keyword>
<dbReference type="PANTHER" id="PTHR30572:SF4">
    <property type="entry name" value="ABC TRANSPORTER PERMEASE YTRF"/>
    <property type="match status" value="1"/>
</dbReference>
<feature type="domain" description="MacB-like periplasmic core" evidence="9">
    <location>
        <begin position="509"/>
        <end position="717"/>
    </location>
</feature>
<evidence type="ECO:0000256" key="6">
    <source>
        <dbReference type="ARBA" id="ARBA00038076"/>
    </source>
</evidence>
<feature type="domain" description="ABC3 transporter permease C-terminal" evidence="8">
    <location>
        <begin position="754"/>
        <end position="866"/>
    </location>
</feature>
<keyword evidence="5 7" id="KW-0472">Membrane</keyword>
<feature type="domain" description="ABC3 transporter permease C-terminal" evidence="8">
    <location>
        <begin position="348"/>
        <end position="465"/>
    </location>
</feature>
<dbReference type="InterPro" id="IPR025857">
    <property type="entry name" value="MacB_PCD"/>
</dbReference>
<dbReference type="GO" id="GO:0022857">
    <property type="term" value="F:transmembrane transporter activity"/>
    <property type="evidence" value="ECO:0007669"/>
    <property type="project" value="TreeGrafter"/>
</dbReference>
<dbReference type="RefSeq" id="WP_179492569.1">
    <property type="nucleotide sequence ID" value="NZ_JACCCW010000002.1"/>
</dbReference>
<dbReference type="InterPro" id="IPR047928">
    <property type="entry name" value="Perm_prefix_1"/>
</dbReference>
<dbReference type="EMBL" id="JACCCW010000002">
    <property type="protein sequence ID" value="NYF80870.1"/>
    <property type="molecule type" value="Genomic_DNA"/>
</dbReference>
<dbReference type="NCBIfam" id="TIGR03434">
    <property type="entry name" value="ADOP"/>
    <property type="match status" value="1"/>
</dbReference>
<dbReference type="GO" id="GO:0005886">
    <property type="term" value="C:plasma membrane"/>
    <property type="evidence" value="ECO:0007669"/>
    <property type="project" value="UniProtKB-SubCell"/>
</dbReference>
<keyword evidence="11" id="KW-1185">Reference proteome</keyword>
<feature type="transmembrane region" description="Helical" evidence="7">
    <location>
        <begin position="484"/>
        <end position="508"/>
    </location>
</feature>
<keyword evidence="3 7" id="KW-0812">Transmembrane</keyword>
<evidence type="ECO:0000256" key="2">
    <source>
        <dbReference type="ARBA" id="ARBA00022475"/>
    </source>
</evidence>
<evidence type="ECO:0000313" key="10">
    <source>
        <dbReference type="EMBL" id="NYF80870.1"/>
    </source>
</evidence>
<organism evidence="10 11">
    <name type="scientific">Granulicella arctica</name>
    <dbReference type="NCBI Taxonomy" id="940613"/>
    <lineage>
        <taxon>Bacteria</taxon>
        <taxon>Pseudomonadati</taxon>
        <taxon>Acidobacteriota</taxon>
        <taxon>Terriglobia</taxon>
        <taxon>Terriglobales</taxon>
        <taxon>Acidobacteriaceae</taxon>
        <taxon>Granulicella</taxon>
    </lineage>
</organism>
<feature type="transmembrane region" description="Helical" evidence="7">
    <location>
        <begin position="837"/>
        <end position="856"/>
    </location>
</feature>
<feature type="transmembrane region" description="Helical" evidence="7">
    <location>
        <begin position="806"/>
        <end position="825"/>
    </location>
</feature>
<dbReference type="Pfam" id="PF02687">
    <property type="entry name" value="FtsX"/>
    <property type="match status" value="2"/>
</dbReference>
<dbReference type="AlphaFoldDB" id="A0A7Y9PJ51"/>
<evidence type="ECO:0000256" key="5">
    <source>
        <dbReference type="ARBA" id="ARBA00023136"/>
    </source>
</evidence>
<evidence type="ECO:0000256" key="4">
    <source>
        <dbReference type="ARBA" id="ARBA00022989"/>
    </source>
</evidence>
<proteinExistence type="inferred from homology"/>